<reference evidence="3" key="1">
    <citation type="submission" date="2016-10" db="EMBL/GenBank/DDBJ databases">
        <title>Frankia sp. NRRL B-16386 Genome sequencing.</title>
        <authorList>
            <person name="Ghodhbane-Gtari F."/>
            <person name="Swanson E."/>
            <person name="Gueddou A."/>
            <person name="Hezbri K."/>
            <person name="Ktari K."/>
            <person name="Nouioui I."/>
            <person name="Morris K."/>
            <person name="Simpson S."/>
            <person name="Abebe-Akele F."/>
            <person name="Thomas K."/>
            <person name="Gtari M."/>
            <person name="Tisa L.S."/>
        </authorList>
    </citation>
    <scope>NUCLEOTIDE SEQUENCE [LARGE SCALE GENOMIC DNA]</scope>
    <source>
        <strain evidence="3">NRRL B-16386</strain>
    </source>
</reference>
<gene>
    <name evidence="2" type="ORF">BL253_12330</name>
</gene>
<dbReference type="EMBL" id="MOMC01000022">
    <property type="protein sequence ID" value="ONH30874.1"/>
    <property type="molecule type" value="Genomic_DNA"/>
</dbReference>
<comment type="caution">
    <text evidence="2">The sequence shown here is derived from an EMBL/GenBank/DDBJ whole genome shotgun (WGS) entry which is preliminary data.</text>
</comment>
<protein>
    <recommendedName>
        <fullName evidence="1">DUF1330 domain-containing protein</fullName>
    </recommendedName>
</protein>
<feature type="domain" description="DUF1330" evidence="1">
    <location>
        <begin position="3"/>
        <end position="96"/>
    </location>
</feature>
<evidence type="ECO:0000313" key="3">
    <source>
        <dbReference type="Proteomes" id="UP000188929"/>
    </source>
</evidence>
<dbReference type="InterPro" id="IPR010753">
    <property type="entry name" value="DUF1330"/>
</dbReference>
<dbReference type="InterPro" id="IPR011008">
    <property type="entry name" value="Dimeric_a/b-barrel"/>
</dbReference>
<dbReference type="AlphaFoldDB" id="A0A1V2ICI3"/>
<evidence type="ECO:0000259" key="1">
    <source>
        <dbReference type="Pfam" id="PF07045"/>
    </source>
</evidence>
<sequence>MPKAYIVFTEAIKDPDGMAEYAKVAGASFDGVAGRPLALGPASEVLEGEWHGNQTVILEFDSVEAAKAWYTSEAYSQAIRLRQAAADCNAAIIPGF</sequence>
<keyword evidence="3" id="KW-1185">Reference proteome</keyword>
<dbReference type="PANTHER" id="PTHR41521:SF4">
    <property type="entry name" value="BLR0684 PROTEIN"/>
    <property type="match status" value="1"/>
</dbReference>
<dbReference type="OrthoDB" id="9806380at2"/>
<name>A0A1V2ICI3_9ACTN</name>
<accession>A0A1V2ICI3</accession>
<dbReference type="Gene3D" id="3.30.70.100">
    <property type="match status" value="1"/>
</dbReference>
<dbReference type="PANTHER" id="PTHR41521">
    <property type="match status" value="1"/>
</dbReference>
<evidence type="ECO:0000313" key="2">
    <source>
        <dbReference type="EMBL" id="ONH30874.1"/>
    </source>
</evidence>
<dbReference type="Proteomes" id="UP000188929">
    <property type="component" value="Unassembled WGS sequence"/>
</dbReference>
<dbReference type="RefSeq" id="WP_076816533.1">
    <property type="nucleotide sequence ID" value="NZ_MOMC01000022.1"/>
</dbReference>
<dbReference type="SUPFAM" id="SSF54909">
    <property type="entry name" value="Dimeric alpha+beta barrel"/>
    <property type="match status" value="1"/>
</dbReference>
<dbReference type="STRING" id="1834516.BL253_12330"/>
<proteinExistence type="predicted"/>
<dbReference type="Pfam" id="PF07045">
    <property type="entry name" value="DUF1330"/>
    <property type="match status" value="1"/>
</dbReference>
<organism evidence="2 3">
    <name type="scientific">Pseudofrankia asymbiotica</name>
    <dbReference type="NCBI Taxonomy" id="1834516"/>
    <lineage>
        <taxon>Bacteria</taxon>
        <taxon>Bacillati</taxon>
        <taxon>Actinomycetota</taxon>
        <taxon>Actinomycetes</taxon>
        <taxon>Frankiales</taxon>
        <taxon>Frankiaceae</taxon>
        <taxon>Pseudofrankia</taxon>
    </lineage>
</organism>